<proteinExistence type="predicted"/>
<evidence type="ECO:0000313" key="3">
    <source>
        <dbReference type="Proteomes" id="UP000027604"/>
    </source>
</evidence>
<accession>W0V0F8</accession>
<gene>
    <name evidence="2" type="ORF">GJA_697</name>
</gene>
<evidence type="ECO:0000256" key="1">
    <source>
        <dbReference type="SAM" id="SignalP"/>
    </source>
</evidence>
<name>W0V0F8_9BURK</name>
<dbReference type="EMBL" id="HG322949">
    <property type="protein sequence ID" value="CDG81356.1"/>
    <property type="molecule type" value="Genomic_DNA"/>
</dbReference>
<keyword evidence="1" id="KW-0732">Signal</keyword>
<dbReference type="RefSeq" id="WP_038488778.1">
    <property type="nucleotide sequence ID" value="NZ_BCTH01000047.1"/>
</dbReference>
<dbReference type="STRING" id="1349767.GJA_697"/>
<protein>
    <submittedName>
        <fullName evidence="2">Uncharacterized protein</fullName>
    </submittedName>
</protein>
<dbReference type="Proteomes" id="UP000027604">
    <property type="component" value="Chromosome I"/>
</dbReference>
<feature type="chain" id="PRO_5004798006" evidence="1">
    <location>
        <begin position="22"/>
        <end position="249"/>
    </location>
</feature>
<dbReference type="HOGENOM" id="CLU_074587_2_0_4"/>
<evidence type="ECO:0000313" key="2">
    <source>
        <dbReference type="EMBL" id="CDG81356.1"/>
    </source>
</evidence>
<sequence>MKKLTLVCAIAATFAAGLVHAEEPKPDNEVSFNAAAVSDYRFRGISQTRMQPALQGGADYVNNPGGLYAGAWASTIKWTKDAGGSGDVELDLYGGKRGQLGADVSYDVGVLAYIYAGNGLDKVAGLVDANTYEVYGQLGYGPAYIKYSSAVSNLFGFADSKNSGYLDIGANIDMGSGWTGNLHAGHQTVKNNSASNYSDWKIGVTKDFGIVSGALAVIGTNASEAAYASPVNGKFTGKTALVLTISKTF</sequence>
<organism evidence="2 3">
    <name type="scientific">Janthinobacterium agaricidamnosum NBRC 102515 = DSM 9628</name>
    <dbReference type="NCBI Taxonomy" id="1349767"/>
    <lineage>
        <taxon>Bacteria</taxon>
        <taxon>Pseudomonadati</taxon>
        <taxon>Pseudomonadota</taxon>
        <taxon>Betaproteobacteria</taxon>
        <taxon>Burkholderiales</taxon>
        <taxon>Oxalobacteraceae</taxon>
        <taxon>Janthinobacterium</taxon>
    </lineage>
</organism>
<reference evidence="2 3" key="1">
    <citation type="journal article" date="2015" name="Genome Announc.">
        <title>Genome Sequence of Mushroom Soft-Rot Pathogen Janthinobacterium agaricidamnosum.</title>
        <authorList>
            <person name="Graupner K."/>
            <person name="Lackner G."/>
            <person name="Hertweck C."/>
        </authorList>
    </citation>
    <scope>NUCLEOTIDE SEQUENCE [LARGE SCALE GENOMIC DNA]</scope>
    <source>
        <strain evidence="3">NBRC 102515 / DSM 9628</strain>
    </source>
</reference>
<dbReference type="AlphaFoldDB" id="W0V0F8"/>
<dbReference type="Pfam" id="PF09694">
    <property type="entry name" value="Gcw_chp"/>
    <property type="match status" value="1"/>
</dbReference>
<feature type="signal peptide" evidence="1">
    <location>
        <begin position="1"/>
        <end position="21"/>
    </location>
</feature>
<dbReference type="PATRIC" id="fig|1349767.4.peg.2409"/>
<keyword evidence="3" id="KW-1185">Reference proteome</keyword>
<dbReference type="InterPro" id="IPR010239">
    <property type="entry name" value="CHP02001"/>
</dbReference>
<dbReference type="KEGG" id="jag:GJA_697"/>
<dbReference type="NCBIfam" id="TIGR02001">
    <property type="entry name" value="gcw_chp"/>
    <property type="match status" value="1"/>
</dbReference>
<dbReference type="OrthoDB" id="9793561at2"/>
<dbReference type="eggNOG" id="ENOG50339CR">
    <property type="taxonomic scope" value="Bacteria"/>
</dbReference>